<dbReference type="PROSITE" id="PS50090">
    <property type="entry name" value="MYB_LIKE"/>
    <property type="match status" value="1"/>
</dbReference>
<protein>
    <submittedName>
        <fullName evidence="8">Protein ODORANT1</fullName>
    </submittedName>
</protein>
<sequence>MHGLFYRWSKIAGRLPGRTDNEIKNHWNTHIKKRLTKLGIDPVTHQPLNKPTNAAAAAIAQTTAVDPPPSSAEAHSTAASTENSTPINTEYGSECTGGTDRDVSVIGCLWGVEDEGDFPIDENDELWALSSKGTTGGGFSVWDQDYCMQMFNCDDLGMNYW</sequence>
<dbReference type="Pfam" id="PF00249">
    <property type="entry name" value="Myb_DNA-binding"/>
    <property type="match status" value="1"/>
</dbReference>
<dbReference type="GO" id="GO:0005634">
    <property type="term" value="C:nucleus"/>
    <property type="evidence" value="ECO:0007669"/>
    <property type="project" value="UniProtKB-SubCell"/>
</dbReference>
<dbReference type="PANTHER" id="PTHR47994:SF5">
    <property type="entry name" value="F14D16.11-RELATED"/>
    <property type="match status" value="1"/>
</dbReference>
<reference evidence="8" key="1">
    <citation type="journal article" date="2023" name="Nat. Commun.">
        <title>Diploid and tetraploid genomes of Acorus and the evolution of monocots.</title>
        <authorList>
            <person name="Ma L."/>
            <person name="Liu K.W."/>
            <person name="Li Z."/>
            <person name="Hsiao Y.Y."/>
            <person name="Qi Y."/>
            <person name="Fu T."/>
            <person name="Tang G.D."/>
            <person name="Zhang D."/>
            <person name="Sun W.H."/>
            <person name="Liu D.K."/>
            <person name="Li Y."/>
            <person name="Chen G.Z."/>
            <person name="Liu X.D."/>
            <person name="Liao X.Y."/>
            <person name="Jiang Y.T."/>
            <person name="Yu X."/>
            <person name="Hao Y."/>
            <person name="Huang J."/>
            <person name="Zhao X.W."/>
            <person name="Ke S."/>
            <person name="Chen Y.Y."/>
            <person name="Wu W.L."/>
            <person name="Hsu J.L."/>
            <person name="Lin Y.F."/>
            <person name="Huang M.D."/>
            <person name="Li C.Y."/>
            <person name="Huang L."/>
            <person name="Wang Z.W."/>
            <person name="Zhao X."/>
            <person name="Zhong W.Y."/>
            <person name="Peng D.H."/>
            <person name="Ahmad S."/>
            <person name="Lan S."/>
            <person name="Zhang J.S."/>
            <person name="Tsai W.C."/>
            <person name="Van de Peer Y."/>
            <person name="Liu Z.J."/>
        </authorList>
    </citation>
    <scope>NUCLEOTIDE SEQUENCE</scope>
    <source>
        <strain evidence="8">SCP</strain>
    </source>
</reference>
<dbReference type="CDD" id="cd00167">
    <property type="entry name" value="SANT"/>
    <property type="match status" value="1"/>
</dbReference>
<accession>A0AAV9AFE2</accession>
<feature type="domain" description="Myb-like" evidence="6">
    <location>
        <begin position="1"/>
        <end position="31"/>
    </location>
</feature>
<evidence type="ECO:0000313" key="8">
    <source>
        <dbReference type="EMBL" id="KAK1262690.1"/>
    </source>
</evidence>
<evidence type="ECO:0000256" key="5">
    <source>
        <dbReference type="SAM" id="MobiDB-lite"/>
    </source>
</evidence>
<dbReference type="InterPro" id="IPR001005">
    <property type="entry name" value="SANT/Myb"/>
</dbReference>
<feature type="domain" description="HTH myb-type" evidence="7">
    <location>
        <begin position="1"/>
        <end position="35"/>
    </location>
</feature>
<dbReference type="EMBL" id="JAUJYN010000010">
    <property type="protein sequence ID" value="KAK1262690.1"/>
    <property type="molecule type" value="Genomic_DNA"/>
</dbReference>
<evidence type="ECO:0000256" key="1">
    <source>
        <dbReference type="ARBA" id="ARBA00004123"/>
    </source>
</evidence>
<evidence type="ECO:0000313" key="9">
    <source>
        <dbReference type="Proteomes" id="UP001179952"/>
    </source>
</evidence>
<gene>
    <name evidence="8" type="ORF">QJS04_geneDACA020457</name>
</gene>
<dbReference type="InterPro" id="IPR017930">
    <property type="entry name" value="Myb_dom"/>
</dbReference>
<feature type="compositionally biased region" description="Low complexity" evidence="5">
    <location>
        <begin position="71"/>
        <end position="85"/>
    </location>
</feature>
<evidence type="ECO:0000256" key="4">
    <source>
        <dbReference type="ARBA" id="ARBA00023242"/>
    </source>
</evidence>
<reference evidence="8" key="2">
    <citation type="submission" date="2023-06" db="EMBL/GenBank/DDBJ databases">
        <authorList>
            <person name="Ma L."/>
            <person name="Liu K.-W."/>
            <person name="Li Z."/>
            <person name="Hsiao Y.-Y."/>
            <person name="Qi Y."/>
            <person name="Fu T."/>
            <person name="Tang G."/>
            <person name="Zhang D."/>
            <person name="Sun W.-H."/>
            <person name="Liu D.-K."/>
            <person name="Li Y."/>
            <person name="Chen G.-Z."/>
            <person name="Liu X.-D."/>
            <person name="Liao X.-Y."/>
            <person name="Jiang Y.-T."/>
            <person name="Yu X."/>
            <person name="Hao Y."/>
            <person name="Huang J."/>
            <person name="Zhao X.-W."/>
            <person name="Ke S."/>
            <person name="Chen Y.-Y."/>
            <person name="Wu W.-L."/>
            <person name="Hsu J.-L."/>
            <person name="Lin Y.-F."/>
            <person name="Huang M.-D."/>
            <person name="Li C.-Y."/>
            <person name="Huang L."/>
            <person name="Wang Z.-W."/>
            <person name="Zhao X."/>
            <person name="Zhong W.-Y."/>
            <person name="Peng D.-H."/>
            <person name="Ahmad S."/>
            <person name="Lan S."/>
            <person name="Zhang J.-S."/>
            <person name="Tsai W.-C."/>
            <person name="Van De Peer Y."/>
            <person name="Liu Z.-J."/>
        </authorList>
    </citation>
    <scope>NUCLEOTIDE SEQUENCE</scope>
    <source>
        <strain evidence="8">SCP</strain>
        <tissue evidence="8">Leaves</tissue>
    </source>
</reference>
<dbReference type="InterPro" id="IPR009057">
    <property type="entry name" value="Homeodomain-like_sf"/>
</dbReference>
<dbReference type="AlphaFoldDB" id="A0AAV9AFE2"/>
<proteinExistence type="predicted"/>
<dbReference type="PANTHER" id="PTHR47994">
    <property type="entry name" value="F14D16.11-RELATED"/>
    <property type="match status" value="1"/>
</dbReference>
<keyword evidence="4" id="KW-0539">Nucleus</keyword>
<dbReference type="Proteomes" id="UP001179952">
    <property type="component" value="Unassembled WGS sequence"/>
</dbReference>
<keyword evidence="3" id="KW-0238">DNA-binding</keyword>
<organism evidence="8 9">
    <name type="scientific">Acorus gramineus</name>
    <name type="common">Dwarf sweet flag</name>
    <dbReference type="NCBI Taxonomy" id="55184"/>
    <lineage>
        <taxon>Eukaryota</taxon>
        <taxon>Viridiplantae</taxon>
        <taxon>Streptophyta</taxon>
        <taxon>Embryophyta</taxon>
        <taxon>Tracheophyta</taxon>
        <taxon>Spermatophyta</taxon>
        <taxon>Magnoliopsida</taxon>
        <taxon>Liliopsida</taxon>
        <taxon>Acoraceae</taxon>
        <taxon>Acorus</taxon>
    </lineage>
</organism>
<evidence type="ECO:0000256" key="2">
    <source>
        <dbReference type="ARBA" id="ARBA00022737"/>
    </source>
</evidence>
<keyword evidence="2" id="KW-0677">Repeat</keyword>
<keyword evidence="9" id="KW-1185">Reference proteome</keyword>
<evidence type="ECO:0000256" key="3">
    <source>
        <dbReference type="ARBA" id="ARBA00023125"/>
    </source>
</evidence>
<dbReference type="GO" id="GO:0003677">
    <property type="term" value="F:DNA binding"/>
    <property type="evidence" value="ECO:0007669"/>
    <property type="project" value="UniProtKB-KW"/>
</dbReference>
<evidence type="ECO:0000259" key="6">
    <source>
        <dbReference type="PROSITE" id="PS50090"/>
    </source>
</evidence>
<evidence type="ECO:0000259" key="7">
    <source>
        <dbReference type="PROSITE" id="PS51294"/>
    </source>
</evidence>
<dbReference type="SUPFAM" id="SSF46689">
    <property type="entry name" value="Homeodomain-like"/>
    <property type="match status" value="1"/>
</dbReference>
<dbReference type="InterPro" id="IPR015495">
    <property type="entry name" value="Myb_TF_plants"/>
</dbReference>
<name>A0AAV9AFE2_ACOGR</name>
<dbReference type="PROSITE" id="PS51294">
    <property type="entry name" value="HTH_MYB"/>
    <property type="match status" value="1"/>
</dbReference>
<comment type="subcellular location">
    <subcellularLocation>
        <location evidence="1">Nucleus</location>
    </subcellularLocation>
</comment>
<dbReference type="Gene3D" id="1.10.10.60">
    <property type="entry name" value="Homeodomain-like"/>
    <property type="match status" value="1"/>
</dbReference>
<comment type="caution">
    <text evidence="8">The sequence shown here is derived from an EMBL/GenBank/DDBJ whole genome shotgun (WGS) entry which is preliminary data.</text>
</comment>
<feature type="region of interest" description="Disordered" evidence="5">
    <location>
        <begin position="63"/>
        <end position="94"/>
    </location>
</feature>